<keyword evidence="3" id="KW-0479">Metal-binding</keyword>
<dbReference type="GO" id="GO:0004601">
    <property type="term" value="F:peroxidase activity"/>
    <property type="evidence" value="ECO:0007669"/>
    <property type="project" value="UniProtKB-KW"/>
</dbReference>
<dbReference type="AlphaFoldDB" id="A0A1P8JQQ0"/>
<evidence type="ECO:0000256" key="2">
    <source>
        <dbReference type="ARBA" id="ARBA00022559"/>
    </source>
</evidence>
<dbReference type="PANTHER" id="PTHR30521:SF5">
    <property type="entry name" value="BLR4509 PROTEIN"/>
    <property type="match status" value="1"/>
</dbReference>
<gene>
    <name evidence="7" type="ORF">RD110_01755</name>
</gene>
<evidence type="ECO:0008006" key="9">
    <source>
        <dbReference type="Google" id="ProtNLM"/>
    </source>
</evidence>
<evidence type="ECO:0000256" key="1">
    <source>
        <dbReference type="ARBA" id="ARBA00001970"/>
    </source>
</evidence>
<dbReference type="GO" id="GO:0005829">
    <property type="term" value="C:cytosol"/>
    <property type="evidence" value="ECO:0007669"/>
    <property type="project" value="TreeGrafter"/>
</dbReference>
<sequence>MTTAATASVHASVALDDIQGIVRFGYKHHTEACFLLLRVRDLLAARQWLAAAPVASAAAVEPLPATALQVALTAEGMHALGVPRHVVDGFSAEFVSGMGSDASRARRLGDVGSNAPEAWRWGLGARTPHVLLMLYALPGRLNAWQAAIESECAAGFDTLARWPCGDLRNVEHFGFADGISQPELDWPRARPAADAEQADYANLACLGEFLLGYPNEYGGYTDRPLLDPEQDPQGLLPRAEDVPGQADLGRNGSYLVLRQLQQDVPGFWQWLDRQAGGDHERREQLAACMVGRTRSGVPLAQATHIGAAMGAAVDLNDFDFNADPRGLCCPLGAHVRRANPRSADLPPGDAGPLSWLRRTLGFDSQALGQDLVASTRFHRLLRRGREYGRPVPLVEALQKPSTADGGHETGLFFVCLNANIARQFEFVQSAWLAGTHFNGLANEADPLLGTRQATPEGVATDSFSIPQAHGPDRRLTGLPQFVTLRGGAYFFLPGLRALRYLAWAPARGRR</sequence>
<accession>A0A1P8JQQ0</accession>
<dbReference type="PROSITE" id="PS51404">
    <property type="entry name" value="DYP_PEROXIDASE"/>
    <property type="match status" value="1"/>
</dbReference>
<dbReference type="GO" id="GO:0020037">
    <property type="term" value="F:heme binding"/>
    <property type="evidence" value="ECO:0007669"/>
    <property type="project" value="InterPro"/>
</dbReference>
<name>A0A1P8JQQ0_9BURK</name>
<dbReference type="RefSeq" id="WP_076196100.1">
    <property type="nucleotide sequence ID" value="NZ_CP019236.1"/>
</dbReference>
<proteinExistence type="predicted"/>
<dbReference type="SUPFAM" id="SSF54909">
    <property type="entry name" value="Dimeric alpha+beta barrel"/>
    <property type="match status" value="1"/>
</dbReference>
<reference evidence="7 8" key="1">
    <citation type="submission" date="2017-01" db="EMBL/GenBank/DDBJ databases">
        <authorList>
            <person name="Mah S.A."/>
            <person name="Swanson W.J."/>
            <person name="Moy G.W."/>
            <person name="Vacquier V.D."/>
        </authorList>
    </citation>
    <scope>NUCLEOTIDE SEQUENCE [LARGE SCALE GENOMIC DNA]</scope>
    <source>
        <strain evidence="7 8">DCY110</strain>
    </source>
</reference>
<organism evidence="7 8">
    <name type="scientific">Rhodoferax koreensis</name>
    <dbReference type="NCBI Taxonomy" id="1842727"/>
    <lineage>
        <taxon>Bacteria</taxon>
        <taxon>Pseudomonadati</taxon>
        <taxon>Pseudomonadota</taxon>
        <taxon>Betaproteobacteria</taxon>
        <taxon>Burkholderiales</taxon>
        <taxon>Comamonadaceae</taxon>
        <taxon>Rhodoferax</taxon>
    </lineage>
</organism>
<dbReference type="EMBL" id="CP019236">
    <property type="protein sequence ID" value="APW36087.1"/>
    <property type="molecule type" value="Genomic_DNA"/>
</dbReference>
<evidence type="ECO:0000256" key="4">
    <source>
        <dbReference type="ARBA" id="ARBA00023002"/>
    </source>
</evidence>
<evidence type="ECO:0000256" key="5">
    <source>
        <dbReference type="ARBA" id="ARBA00023004"/>
    </source>
</evidence>
<dbReference type="STRING" id="1842727.RD110_01755"/>
<dbReference type="KEGG" id="rhy:RD110_01755"/>
<dbReference type="InterPro" id="IPR006314">
    <property type="entry name" value="Dyp_peroxidase"/>
</dbReference>
<evidence type="ECO:0000256" key="6">
    <source>
        <dbReference type="SAM" id="MobiDB-lite"/>
    </source>
</evidence>
<comment type="cofactor">
    <cofactor evidence="1">
        <name>heme b</name>
        <dbReference type="ChEBI" id="CHEBI:60344"/>
    </cofactor>
</comment>
<dbReference type="InterPro" id="IPR011008">
    <property type="entry name" value="Dimeric_a/b-barrel"/>
</dbReference>
<keyword evidence="4" id="KW-0560">Oxidoreductase</keyword>
<keyword evidence="5" id="KW-0408">Iron</keyword>
<evidence type="ECO:0000313" key="7">
    <source>
        <dbReference type="EMBL" id="APW36087.1"/>
    </source>
</evidence>
<feature type="region of interest" description="Disordered" evidence="6">
    <location>
        <begin position="221"/>
        <end position="245"/>
    </location>
</feature>
<keyword evidence="2" id="KW-0575">Peroxidase</keyword>
<protein>
    <recommendedName>
        <fullName evidence="9">Peroxidase</fullName>
    </recommendedName>
</protein>
<keyword evidence="8" id="KW-1185">Reference proteome</keyword>
<evidence type="ECO:0000256" key="3">
    <source>
        <dbReference type="ARBA" id="ARBA00022723"/>
    </source>
</evidence>
<dbReference type="Proteomes" id="UP000186609">
    <property type="component" value="Chromosome"/>
</dbReference>
<dbReference type="GO" id="GO:0046872">
    <property type="term" value="F:metal ion binding"/>
    <property type="evidence" value="ECO:0007669"/>
    <property type="project" value="UniProtKB-KW"/>
</dbReference>
<dbReference type="PANTHER" id="PTHR30521">
    <property type="entry name" value="DEFERROCHELATASE/PEROXIDASE"/>
    <property type="match status" value="1"/>
</dbReference>
<evidence type="ECO:0000313" key="8">
    <source>
        <dbReference type="Proteomes" id="UP000186609"/>
    </source>
</evidence>